<dbReference type="SUPFAM" id="SSF54292">
    <property type="entry name" value="2Fe-2S ferredoxin-like"/>
    <property type="match status" value="1"/>
</dbReference>
<dbReference type="InterPro" id="IPR018298">
    <property type="entry name" value="Adrenodoxin_Fe-S_BS"/>
</dbReference>
<evidence type="ECO:0000256" key="2">
    <source>
        <dbReference type="ARBA" id="ARBA00022714"/>
    </source>
</evidence>
<keyword evidence="3" id="KW-0479">Metal-binding</keyword>
<comment type="similarity">
    <text evidence="1">Belongs to the adrenodoxin/putidaredoxin family.</text>
</comment>
<accession>A0A177T3Q7</accession>
<proteinExistence type="inferred from homology"/>
<dbReference type="InterPro" id="IPR012675">
    <property type="entry name" value="Beta-grasp_dom_sf"/>
</dbReference>
<evidence type="ECO:0000256" key="1">
    <source>
        <dbReference type="ARBA" id="ARBA00010914"/>
    </source>
</evidence>
<dbReference type="InterPro" id="IPR001041">
    <property type="entry name" value="2Fe-2S_ferredoxin-type"/>
</dbReference>
<evidence type="ECO:0000313" key="8">
    <source>
        <dbReference type="Proteomes" id="UP000077671"/>
    </source>
</evidence>
<dbReference type="GO" id="GO:0140647">
    <property type="term" value="P:P450-containing electron transport chain"/>
    <property type="evidence" value="ECO:0007669"/>
    <property type="project" value="InterPro"/>
</dbReference>
<dbReference type="GO" id="GO:0046872">
    <property type="term" value="F:metal ion binding"/>
    <property type="evidence" value="ECO:0007669"/>
    <property type="project" value="UniProtKB-KW"/>
</dbReference>
<name>A0A177T3Q7_9BASI</name>
<keyword evidence="5" id="KW-0411">Iron-sulfur</keyword>
<dbReference type="PROSITE" id="PS00814">
    <property type="entry name" value="ADX"/>
    <property type="match status" value="1"/>
</dbReference>
<dbReference type="Proteomes" id="UP000077671">
    <property type="component" value="Unassembled WGS sequence"/>
</dbReference>
<reference evidence="7" key="1">
    <citation type="submission" date="2016-04" db="EMBL/GenBank/DDBJ databases">
        <authorList>
            <person name="Nguyen H.D."/>
            <person name="Kesanakurti P."/>
            <person name="Cullis J."/>
            <person name="Levesque C.A."/>
            <person name="Hambleton S."/>
        </authorList>
    </citation>
    <scope>NUCLEOTIDE SEQUENCE</scope>
    <source>
        <strain evidence="7">DAOMC 238032</strain>
    </source>
</reference>
<dbReference type="Pfam" id="PF00111">
    <property type="entry name" value="Fer2"/>
    <property type="match status" value="1"/>
</dbReference>
<dbReference type="CDD" id="cd00207">
    <property type="entry name" value="fer2"/>
    <property type="match status" value="1"/>
</dbReference>
<dbReference type="Gene3D" id="3.10.20.30">
    <property type="match status" value="1"/>
</dbReference>
<dbReference type="GO" id="GO:0051537">
    <property type="term" value="F:2 iron, 2 sulfur cluster binding"/>
    <property type="evidence" value="ECO:0007669"/>
    <property type="project" value="UniProtKB-KW"/>
</dbReference>
<keyword evidence="4" id="KW-0408">Iron</keyword>
<dbReference type="PROSITE" id="PS51085">
    <property type="entry name" value="2FE2S_FER_2"/>
    <property type="match status" value="1"/>
</dbReference>
<evidence type="ECO:0000256" key="6">
    <source>
        <dbReference type="ARBA" id="ARBA00034078"/>
    </source>
</evidence>
<dbReference type="PANTHER" id="PTHR23426:SF65">
    <property type="entry name" value="FERREDOXIN-2, MITOCHONDRIAL"/>
    <property type="match status" value="1"/>
</dbReference>
<protein>
    <submittedName>
        <fullName evidence="7">Uncharacterized protein</fullName>
    </submittedName>
</protein>
<dbReference type="AlphaFoldDB" id="A0A177T3Q7"/>
<evidence type="ECO:0000256" key="3">
    <source>
        <dbReference type="ARBA" id="ARBA00022723"/>
    </source>
</evidence>
<comment type="caution">
    <text evidence="7">The sequence shown here is derived from an EMBL/GenBank/DDBJ whole genome shotgun (WGS) entry which is preliminary data.</text>
</comment>
<dbReference type="EMBL" id="LWDD02002722">
    <property type="protein sequence ID" value="KAE8240027.1"/>
    <property type="molecule type" value="Genomic_DNA"/>
</dbReference>
<evidence type="ECO:0000256" key="4">
    <source>
        <dbReference type="ARBA" id="ARBA00023004"/>
    </source>
</evidence>
<dbReference type="PANTHER" id="PTHR23426">
    <property type="entry name" value="FERREDOXIN/ADRENODOXIN"/>
    <property type="match status" value="1"/>
</dbReference>
<organism evidence="7 8">
    <name type="scientific">Tilletia caries</name>
    <name type="common">wheat bunt fungus</name>
    <dbReference type="NCBI Taxonomy" id="13290"/>
    <lineage>
        <taxon>Eukaryota</taxon>
        <taxon>Fungi</taxon>
        <taxon>Dikarya</taxon>
        <taxon>Basidiomycota</taxon>
        <taxon>Ustilaginomycotina</taxon>
        <taxon>Exobasidiomycetes</taxon>
        <taxon>Tilletiales</taxon>
        <taxon>Tilletiaceae</taxon>
        <taxon>Tilletia</taxon>
    </lineage>
</organism>
<dbReference type="PRINTS" id="PR00355">
    <property type="entry name" value="ADRENODOXIN"/>
</dbReference>
<dbReference type="GO" id="GO:0005829">
    <property type="term" value="C:cytosol"/>
    <property type="evidence" value="ECO:0007669"/>
    <property type="project" value="TreeGrafter"/>
</dbReference>
<keyword evidence="2" id="KW-0001">2Fe-2S</keyword>
<reference evidence="7" key="2">
    <citation type="journal article" date="2019" name="IMA Fungus">
        <title>Genome sequencing and comparison of five Tilletia species to identify candidate genes for the detection of regulated species infecting wheat.</title>
        <authorList>
            <person name="Nguyen H.D.T."/>
            <person name="Sultana T."/>
            <person name="Kesanakurti P."/>
            <person name="Hambleton S."/>
        </authorList>
    </citation>
    <scope>NUCLEOTIDE SEQUENCE</scope>
    <source>
        <strain evidence="7">DAOMC 238032</strain>
    </source>
</reference>
<sequence length="106" mass="11492">MPTLTFIEHDGTEHKVSADIGQSVMQAATFASVPGIPADCGGACACATCHAYVDEAWLNRLPALDSTENDMLDCAFERRDNSRLTCQVFMTEELDGLVLHLPASQF</sequence>
<evidence type="ECO:0000313" key="7">
    <source>
        <dbReference type="EMBL" id="KAE8240027.1"/>
    </source>
</evidence>
<comment type="cofactor">
    <cofactor evidence="6">
        <name>[2Fe-2S] cluster</name>
        <dbReference type="ChEBI" id="CHEBI:190135"/>
    </cofactor>
</comment>
<gene>
    <name evidence="7" type="ORF">A4X03_0g8613</name>
</gene>
<dbReference type="InterPro" id="IPR036010">
    <property type="entry name" value="2Fe-2S_ferredoxin-like_sf"/>
</dbReference>
<dbReference type="GO" id="GO:0009055">
    <property type="term" value="F:electron transfer activity"/>
    <property type="evidence" value="ECO:0007669"/>
    <property type="project" value="TreeGrafter"/>
</dbReference>
<dbReference type="InterPro" id="IPR001055">
    <property type="entry name" value="Adrenodoxin-like"/>
</dbReference>
<evidence type="ECO:0000256" key="5">
    <source>
        <dbReference type="ARBA" id="ARBA00023014"/>
    </source>
</evidence>